<dbReference type="PANTHER" id="PTHR12133">
    <property type="entry name" value="TRNA (ADENINE(58)-N(1))-METHYLTRANSFERASE"/>
    <property type="match status" value="1"/>
</dbReference>
<accession>A0AAD9GJY6</accession>
<comment type="similarity">
    <text evidence="8">Belongs to the class I-like SAM-binding methyltransferase superfamily. TRM61 family.</text>
</comment>
<evidence type="ECO:0000313" key="11">
    <source>
        <dbReference type="EMBL" id="KAK1939820.1"/>
    </source>
</evidence>
<evidence type="ECO:0000256" key="5">
    <source>
        <dbReference type="ARBA" id="ARBA00022691"/>
    </source>
</evidence>
<dbReference type="PROSITE" id="PS51620">
    <property type="entry name" value="SAM_TRM61"/>
    <property type="match status" value="1"/>
</dbReference>
<evidence type="ECO:0000256" key="7">
    <source>
        <dbReference type="ARBA" id="ARBA00023242"/>
    </source>
</evidence>
<evidence type="ECO:0000259" key="10">
    <source>
        <dbReference type="Pfam" id="PF08704"/>
    </source>
</evidence>
<keyword evidence="5 8" id="KW-0949">S-adenosyl-L-methionine</keyword>
<keyword evidence="6 8" id="KW-0819">tRNA processing</keyword>
<keyword evidence="7" id="KW-0539">Nucleus</keyword>
<feature type="binding site" evidence="9">
    <location>
        <begin position="123"/>
        <end position="126"/>
    </location>
    <ligand>
        <name>S-adenosyl-L-methionine</name>
        <dbReference type="ChEBI" id="CHEBI:59789"/>
    </ligand>
</feature>
<dbReference type="GO" id="GO:0160107">
    <property type="term" value="F:tRNA (adenine(58)-N1)-methyltransferase activity"/>
    <property type="evidence" value="ECO:0007669"/>
    <property type="project" value="UniProtKB-EC"/>
</dbReference>
<dbReference type="EMBL" id="JAHBMH010000007">
    <property type="protein sequence ID" value="KAK1939820.1"/>
    <property type="molecule type" value="Genomic_DNA"/>
</dbReference>
<dbReference type="Pfam" id="PF08704">
    <property type="entry name" value="GCD14"/>
    <property type="match status" value="1"/>
</dbReference>
<dbReference type="SUPFAM" id="SSF53335">
    <property type="entry name" value="S-adenosyl-L-methionine-dependent methyltransferases"/>
    <property type="match status" value="1"/>
</dbReference>
<evidence type="ECO:0000256" key="8">
    <source>
        <dbReference type="PIRNR" id="PIRNR017269"/>
    </source>
</evidence>
<dbReference type="Proteomes" id="UP001195914">
    <property type="component" value="Unassembled WGS sequence"/>
</dbReference>
<dbReference type="AlphaFoldDB" id="A0AAD9GJY6"/>
<dbReference type="InterPro" id="IPR049470">
    <property type="entry name" value="TRM61_C"/>
</dbReference>
<keyword evidence="3 8" id="KW-0489">Methyltransferase</keyword>
<protein>
    <recommendedName>
        <fullName evidence="2 8">tRNA (adenine(58)-N(1))-methyltransferase</fullName>
        <ecNumber evidence="2 8">2.1.1.220</ecNumber>
    </recommendedName>
</protein>
<dbReference type="EC" id="2.1.1.220" evidence="2 8"/>
<evidence type="ECO:0000313" key="12">
    <source>
        <dbReference type="Proteomes" id="UP001195914"/>
    </source>
</evidence>
<dbReference type="GO" id="GO:0031515">
    <property type="term" value="C:tRNA (m1A) methyltransferase complex"/>
    <property type="evidence" value="ECO:0007669"/>
    <property type="project" value="UniProtKB-UniRule"/>
</dbReference>
<dbReference type="Gene3D" id="3.10.330.20">
    <property type="match status" value="1"/>
</dbReference>
<dbReference type="GO" id="GO:0005634">
    <property type="term" value="C:nucleus"/>
    <property type="evidence" value="ECO:0007669"/>
    <property type="project" value="UniProtKB-SubCell"/>
</dbReference>
<reference evidence="11" key="1">
    <citation type="journal article" date="2014" name="Nucleic Acids Res.">
        <title>The evolutionary dynamics of variant antigen genes in Babesia reveal a history of genomic innovation underlying host-parasite interaction.</title>
        <authorList>
            <person name="Jackson A.P."/>
            <person name="Otto T.D."/>
            <person name="Darby A."/>
            <person name="Ramaprasad A."/>
            <person name="Xia D."/>
            <person name="Echaide I.E."/>
            <person name="Farber M."/>
            <person name="Gahlot S."/>
            <person name="Gamble J."/>
            <person name="Gupta D."/>
            <person name="Gupta Y."/>
            <person name="Jackson L."/>
            <person name="Malandrin L."/>
            <person name="Malas T.B."/>
            <person name="Moussa E."/>
            <person name="Nair M."/>
            <person name="Reid A.J."/>
            <person name="Sanders M."/>
            <person name="Sharma J."/>
            <person name="Tracey A."/>
            <person name="Quail M.A."/>
            <person name="Weir W."/>
            <person name="Wastling J.M."/>
            <person name="Hall N."/>
            <person name="Willadsen P."/>
            <person name="Lingelbach K."/>
            <person name="Shiels B."/>
            <person name="Tait A."/>
            <person name="Berriman M."/>
            <person name="Allred D.R."/>
            <person name="Pain A."/>
        </authorList>
    </citation>
    <scope>NUCLEOTIDE SEQUENCE</scope>
    <source>
        <strain evidence="11">1802A</strain>
    </source>
</reference>
<proteinExistence type="inferred from homology"/>
<dbReference type="PANTHER" id="PTHR12133:SF2">
    <property type="entry name" value="TRNA (ADENINE(58)-N(1))-METHYLTRANSFERASE CATALYTIC SUBUNIT TRMT61A"/>
    <property type="match status" value="1"/>
</dbReference>
<reference evidence="11" key="2">
    <citation type="submission" date="2021-05" db="EMBL/GenBank/DDBJ databases">
        <authorList>
            <person name="Pain A."/>
        </authorList>
    </citation>
    <scope>NUCLEOTIDE SEQUENCE</scope>
    <source>
        <strain evidence="11">1802A</strain>
    </source>
</reference>
<name>A0AAD9GJY6_BABDI</name>
<dbReference type="PIRSF" id="PIRSF017269">
    <property type="entry name" value="GCD14"/>
    <property type="match status" value="1"/>
</dbReference>
<sequence>MKIAAGDAAIVYTGPEVLLLCKIPDDQDDIPNKQQAANTGSKRLLHRKGGIFDLSKVIDCSYGQKFFWDSSDRWSVLLQPTGELITRTVTHRTQILYRADISLAILLLDLQPGKRVIECGTGSGSLTYSLASSVAPTGCIFTFDFHNQRKLFAEEFFRQCNLTEIIKAYDRDAYLPGAFLVEGAVGGSSIDSVFLDLPSPWDALENAKMVLKNFGKIVTFSPTIEQSQRICQAMSDAGFIEIKTFEILCKPWGIGFDDPDSAADTGFACYQLSQYNHTGYLTVSTLVKD</sequence>
<evidence type="ECO:0000256" key="2">
    <source>
        <dbReference type="ARBA" id="ARBA00012796"/>
    </source>
</evidence>
<evidence type="ECO:0000256" key="1">
    <source>
        <dbReference type="ARBA" id="ARBA00004123"/>
    </source>
</evidence>
<comment type="subcellular location">
    <subcellularLocation>
        <location evidence="1">Nucleus</location>
    </subcellularLocation>
</comment>
<keyword evidence="12" id="KW-1185">Reference proteome</keyword>
<evidence type="ECO:0000256" key="4">
    <source>
        <dbReference type="ARBA" id="ARBA00022679"/>
    </source>
</evidence>
<organism evidence="11 12">
    <name type="scientific">Babesia divergens</name>
    <dbReference type="NCBI Taxonomy" id="32595"/>
    <lineage>
        <taxon>Eukaryota</taxon>
        <taxon>Sar</taxon>
        <taxon>Alveolata</taxon>
        <taxon>Apicomplexa</taxon>
        <taxon>Aconoidasida</taxon>
        <taxon>Piroplasmida</taxon>
        <taxon>Babesiidae</taxon>
        <taxon>Babesia</taxon>
    </lineage>
</organism>
<comment type="caution">
    <text evidence="11">The sequence shown here is derived from an EMBL/GenBank/DDBJ whole genome shotgun (WGS) entry which is preliminary data.</text>
</comment>
<feature type="binding site" evidence="9">
    <location>
        <position position="196"/>
    </location>
    <ligand>
        <name>S-adenosyl-L-methionine</name>
        <dbReference type="ChEBI" id="CHEBI:59789"/>
    </ligand>
</feature>
<dbReference type="GO" id="GO:0030488">
    <property type="term" value="P:tRNA methylation"/>
    <property type="evidence" value="ECO:0007669"/>
    <property type="project" value="InterPro"/>
</dbReference>
<dbReference type="InterPro" id="IPR014816">
    <property type="entry name" value="tRNA_MeTrfase_Gcd14"/>
</dbReference>
<evidence type="ECO:0000256" key="6">
    <source>
        <dbReference type="ARBA" id="ARBA00022694"/>
    </source>
</evidence>
<dbReference type="Gene3D" id="3.40.50.150">
    <property type="entry name" value="Vaccinia Virus protein VP39"/>
    <property type="match status" value="1"/>
</dbReference>
<gene>
    <name evidence="11" type="ORF">X943_003668</name>
</gene>
<feature type="domain" description="tRNA (adenine(58)-N(1))-methyltransferase catalytic subunit TRM61 C-terminal" evidence="10">
    <location>
        <begin position="74"/>
        <end position="253"/>
    </location>
</feature>
<dbReference type="InterPro" id="IPR029063">
    <property type="entry name" value="SAM-dependent_MTases_sf"/>
</dbReference>
<evidence type="ECO:0000256" key="3">
    <source>
        <dbReference type="ARBA" id="ARBA00022603"/>
    </source>
</evidence>
<comment type="catalytic activity">
    <reaction evidence="8">
        <text>adenosine(58) in tRNA + S-adenosyl-L-methionine = N(1)-methyladenosine(58) in tRNA + S-adenosyl-L-homocysteine + H(+)</text>
        <dbReference type="Rhea" id="RHEA:43152"/>
        <dbReference type="Rhea" id="RHEA-COMP:10365"/>
        <dbReference type="Rhea" id="RHEA-COMP:10366"/>
        <dbReference type="ChEBI" id="CHEBI:15378"/>
        <dbReference type="ChEBI" id="CHEBI:57856"/>
        <dbReference type="ChEBI" id="CHEBI:59789"/>
        <dbReference type="ChEBI" id="CHEBI:74411"/>
        <dbReference type="ChEBI" id="CHEBI:74491"/>
        <dbReference type="EC" id="2.1.1.220"/>
    </reaction>
</comment>
<evidence type="ECO:0000256" key="9">
    <source>
        <dbReference type="PIRSR" id="PIRSR017269-1"/>
    </source>
</evidence>
<keyword evidence="4 8" id="KW-0808">Transferase</keyword>
<feature type="binding site" evidence="9">
    <location>
        <position position="144"/>
    </location>
    <ligand>
        <name>S-adenosyl-L-methionine</name>
        <dbReference type="ChEBI" id="CHEBI:59789"/>
    </ligand>
</feature>